<evidence type="ECO:0000256" key="2">
    <source>
        <dbReference type="SAM" id="SignalP"/>
    </source>
</evidence>
<dbReference type="Proteomes" id="UP001529275">
    <property type="component" value="Unassembled WGS sequence"/>
</dbReference>
<dbReference type="Pfam" id="PF13416">
    <property type="entry name" value="SBP_bac_8"/>
    <property type="match status" value="1"/>
</dbReference>
<dbReference type="CDD" id="cd13589">
    <property type="entry name" value="PBP2_polyamine_RpCGA009"/>
    <property type="match status" value="1"/>
</dbReference>
<gene>
    <name evidence="3" type="ORF">QUV98_01835</name>
</gene>
<feature type="signal peptide" evidence="2">
    <location>
        <begin position="1"/>
        <end position="23"/>
    </location>
</feature>
<proteinExistence type="predicted"/>
<sequence>MKKLLVGLMAGAMVLVGCSSNSGSDTQKLVVSTWGLNADIVQKDVYEPFEKENNCEIVVEEGGTSDRYTKFANNPNSDVDIIELSQAEAQKGYAADLFEKLDYSKIGNAKDLIDAASKLKDDNGYGVPYTLNSIGIIYDKEATGFEIKEWNDLWDSRLKGQISIPEITTTFGPAMVHIASDYKGVDITSDNGKAAFEALEELKPNIVKTYTKSSDLTNMFSAGEISVAVVADFGVSLIQKNNENCEYVVPESGTYANFNTIEVNKNSDNKDLAYKYIDWRLSKDLQYKDAVSDLNEAPTNKTVELTEEEALNKTYGDVAARAKVIDFKFVNPLLEDWVDQWTRILNS</sequence>
<keyword evidence="4" id="KW-1185">Reference proteome</keyword>
<comment type="caution">
    <text evidence="3">The sequence shown here is derived from an EMBL/GenBank/DDBJ whole genome shotgun (WGS) entry which is preliminary data.</text>
</comment>
<organism evidence="3 4">
    <name type="scientific">Massilimicrobiota timonensis</name>
    <dbReference type="NCBI Taxonomy" id="1776392"/>
    <lineage>
        <taxon>Bacteria</taxon>
        <taxon>Bacillati</taxon>
        <taxon>Bacillota</taxon>
        <taxon>Erysipelotrichia</taxon>
        <taxon>Erysipelotrichales</taxon>
        <taxon>Erysipelotrichaceae</taxon>
        <taxon>Massilimicrobiota</taxon>
    </lineage>
</organism>
<name>A0ABT7UFW9_9FIRM</name>
<dbReference type="PANTHER" id="PTHR30006:SF2">
    <property type="entry name" value="ABC TRANSPORTER SUBSTRATE-BINDING PROTEIN"/>
    <property type="match status" value="1"/>
</dbReference>
<dbReference type="PROSITE" id="PS51257">
    <property type="entry name" value="PROKAR_LIPOPROTEIN"/>
    <property type="match status" value="1"/>
</dbReference>
<dbReference type="RefSeq" id="WP_224759547.1">
    <property type="nucleotide sequence ID" value="NZ_AP031415.1"/>
</dbReference>
<dbReference type="SUPFAM" id="SSF53850">
    <property type="entry name" value="Periplasmic binding protein-like II"/>
    <property type="match status" value="1"/>
</dbReference>
<dbReference type="EMBL" id="JAUDCK010000003">
    <property type="protein sequence ID" value="MDM8195051.1"/>
    <property type="molecule type" value="Genomic_DNA"/>
</dbReference>
<evidence type="ECO:0000313" key="4">
    <source>
        <dbReference type="Proteomes" id="UP001529275"/>
    </source>
</evidence>
<protein>
    <submittedName>
        <fullName evidence="3">ABC transporter substrate-binding protein</fullName>
    </submittedName>
</protein>
<dbReference type="PANTHER" id="PTHR30006">
    <property type="entry name" value="THIAMINE-BINDING PERIPLASMIC PROTEIN-RELATED"/>
    <property type="match status" value="1"/>
</dbReference>
<reference evidence="4" key="1">
    <citation type="submission" date="2023-06" db="EMBL/GenBank/DDBJ databases">
        <title>Identification and characterization of horizontal gene transfer across gut microbiota members of farm animals based on homology search.</title>
        <authorList>
            <person name="Zeman M."/>
            <person name="Kubasova T."/>
            <person name="Jahodarova E."/>
            <person name="Nykrynova M."/>
            <person name="Rychlik I."/>
        </authorList>
    </citation>
    <scope>NUCLEOTIDE SEQUENCE [LARGE SCALE GENOMIC DNA]</scope>
    <source>
        <strain evidence="4">ET341</strain>
    </source>
</reference>
<dbReference type="InterPro" id="IPR006059">
    <property type="entry name" value="SBP"/>
</dbReference>
<accession>A0ABT7UFW9</accession>
<evidence type="ECO:0000313" key="3">
    <source>
        <dbReference type="EMBL" id="MDM8195051.1"/>
    </source>
</evidence>
<dbReference type="Gene3D" id="3.40.190.10">
    <property type="entry name" value="Periplasmic binding protein-like II"/>
    <property type="match status" value="2"/>
</dbReference>
<feature type="chain" id="PRO_5045565559" evidence="2">
    <location>
        <begin position="24"/>
        <end position="347"/>
    </location>
</feature>
<keyword evidence="1 2" id="KW-0732">Signal</keyword>
<evidence type="ECO:0000256" key="1">
    <source>
        <dbReference type="ARBA" id="ARBA00022729"/>
    </source>
</evidence>